<dbReference type="Proteomes" id="UP000651668">
    <property type="component" value="Unassembled WGS sequence"/>
</dbReference>
<keyword evidence="1" id="KW-0472">Membrane</keyword>
<feature type="transmembrane region" description="Helical" evidence="1">
    <location>
        <begin position="214"/>
        <end position="236"/>
    </location>
</feature>
<dbReference type="EMBL" id="BMIL01000001">
    <property type="protein sequence ID" value="GGC51927.1"/>
    <property type="molecule type" value="Genomic_DNA"/>
</dbReference>
<keyword evidence="1" id="KW-0812">Transmembrane</keyword>
<protein>
    <recommendedName>
        <fullName evidence="4">CCDC81-like prokaryotic HU domain-containing protein</fullName>
    </recommendedName>
</protein>
<reference evidence="2" key="2">
    <citation type="submission" date="2020-09" db="EMBL/GenBank/DDBJ databases">
        <authorList>
            <person name="Sun Q."/>
            <person name="Zhou Y."/>
        </authorList>
    </citation>
    <scope>NUCLEOTIDE SEQUENCE</scope>
    <source>
        <strain evidence="2">CGMCC 1.15343</strain>
    </source>
</reference>
<dbReference type="RefSeq" id="WP_188624925.1">
    <property type="nucleotide sequence ID" value="NZ_BMIL01000001.1"/>
</dbReference>
<evidence type="ECO:0008006" key="4">
    <source>
        <dbReference type="Google" id="ProtNLM"/>
    </source>
</evidence>
<reference evidence="2" key="1">
    <citation type="journal article" date="2014" name="Int. J. Syst. Evol. Microbiol.">
        <title>Complete genome sequence of Corynebacterium casei LMG S-19264T (=DSM 44701T), isolated from a smear-ripened cheese.</title>
        <authorList>
            <consortium name="US DOE Joint Genome Institute (JGI-PGF)"/>
            <person name="Walter F."/>
            <person name="Albersmeier A."/>
            <person name="Kalinowski J."/>
            <person name="Ruckert C."/>
        </authorList>
    </citation>
    <scope>NUCLEOTIDE SEQUENCE</scope>
    <source>
        <strain evidence="2">CGMCC 1.15343</strain>
    </source>
</reference>
<evidence type="ECO:0000313" key="3">
    <source>
        <dbReference type="Proteomes" id="UP000651668"/>
    </source>
</evidence>
<evidence type="ECO:0000313" key="2">
    <source>
        <dbReference type="EMBL" id="GGC51927.1"/>
    </source>
</evidence>
<sequence>MEIVKYVAELIQFHKEVGIDGFGTIYKKKSPGRYDSVSRTFLPPGSTTAFKQEVTESNLLINELIAKENSSPAVAADAVSRFALQLIQQLNEYGHADFSPIGRLRKANGIILLEQSTDFNPGKEFFGLPKITEPEAPVTVIPATPVIPVTIPVSAVVEEDSSKEAEIIQENMLEEENPGKETNEEILTEIRRPIIENRINYTIKEEKPAESGSLLTKVAVVLLAILLLSVAAYYLYPRFSTSFTEEPTVPAAATQQLRTDSLARVAREQAILDSATAADTLVNASGKMEKAPAVDSVKAVVPVVKAPAETAVTYEVIGASVLNEKEASWFIETMKKSGIKAKVVHNAPGKRLKMSIATLKDENTAKAERDRLGEKLKIKGLYIYKNKPQ</sequence>
<proteinExistence type="predicted"/>
<dbReference type="AlphaFoldDB" id="A0A916X7J1"/>
<gene>
    <name evidence="2" type="ORF">GCM10011387_01720</name>
</gene>
<keyword evidence="1" id="KW-1133">Transmembrane helix</keyword>
<evidence type="ECO:0000256" key="1">
    <source>
        <dbReference type="SAM" id="Phobius"/>
    </source>
</evidence>
<accession>A0A916X7J1</accession>
<organism evidence="2 3">
    <name type="scientific">Pedobacter quisquiliarum</name>
    <dbReference type="NCBI Taxonomy" id="1834438"/>
    <lineage>
        <taxon>Bacteria</taxon>
        <taxon>Pseudomonadati</taxon>
        <taxon>Bacteroidota</taxon>
        <taxon>Sphingobacteriia</taxon>
        <taxon>Sphingobacteriales</taxon>
        <taxon>Sphingobacteriaceae</taxon>
        <taxon>Pedobacter</taxon>
    </lineage>
</organism>
<keyword evidence="3" id="KW-1185">Reference proteome</keyword>
<comment type="caution">
    <text evidence="2">The sequence shown here is derived from an EMBL/GenBank/DDBJ whole genome shotgun (WGS) entry which is preliminary data.</text>
</comment>
<name>A0A916X7J1_9SPHI</name>